<dbReference type="CDD" id="cd07178">
    <property type="entry name" value="terB_like_YebE"/>
    <property type="match status" value="1"/>
</dbReference>
<accession>A0ABZ0PGQ3</accession>
<dbReference type="EMBL" id="CP137852">
    <property type="protein sequence ID" value="WPB84456.1"/>
    <property type="molecule type" value="Genomic_DNA"/>
</dbReference>
<name>A0ABZ0PGQ3_9PROT</name>
<dbReference type="InterPro" id="IPR007486">
    <property type="entry name" value="YebE"/>
</dbReference>
<proteinExistence type="predicted"/>
<dbReference type="SUPFAM" id="SSF158682">
    <property type="entry name" value="TerB-like"/>
    <property type="match status" value="1"/>
</dbReference>
<feature type="region of interest" description="Disordered" evidence="1">
    <location>
        <begin position="59"/>
        <end position="111"/>
    </location>
</feature>
<evidence type="ECO:0000313" key="3">
    <source>
        <dbReference type="Proteomes" id="UP001305521"/>
    </source>
</evidence>
<gene>
    <name evidence="2" type="ORF">R9Z33_20465</name>
</gene>
<organism evidence="2 3">
    <name type="scientific">Sediminicoccus rosea</name>
    <dbReference type="NCBI Taxonomy" id="1225128"/>
    <lineage>
        <taxon>Bacteria</taxon>
        <taxon>Pseudomonadati</taxon>
        <taxon>Pseudomonadota</taxon>
        <taxon>Alphaproteobacteria</taxon>
        <taxon>Acetobacterales</taxon>
        <taxon>Roseomonadaceae</taxon>
        <taxon>Sediminicoccus</taxon>
    </lineage>
</organism>
<dbReference type="RefSeq" id="WP_318648417.1">
    <property type="nucleotide sequence ID" value="NZ_CP137852.1"/>
</dbReference>
<keyword evidence="3" id="KW-1185">Reference proteome</keyword>
<protein>
    <submittedName>
        <fullName evidence="2">DUF533 domain-containing protein</fullName>
    </submittedName>
</protein>
<evidence type="ECO:0000256" key="1">
    <source>
        <dbReference type="SAM" id="MobiDB-lite"/>
    </source>
</evidence>
<dbReference type="Gene3D" id="1.10.3680.10">
    <property type="entry name" value="TerB-like"/>
    <property type="match status" value="1"/>
</dbReference>
<dbReference type="Proteomes" id="UP001305521">
    <property type="component" value="Chromosome"/>
</dbReference>
<sequence>MDLGRIFGAVLGGAAQPPRRRAGSATRRGGSGPFGMTQAETRQVGRALGALATIAAEALSKSNTPPAPAPQKTSPAGRAPAPAPSPTPPPAPPPARRLPEVVPKAPPPPSAEHAEARLLLRAMIAAARADGVVDRAERQAIAAQLDAAGLSAAERDQVLADFDHPATVEQLSDAARDPILRAQLYAAAFAAAGEISAQERAWLDRLGEALKLQPAARKAIEDRLGK</sequence>
<feature type="region of interest" description="Disordered" evidence="1">
    <location>
        <begin position="1"/>
        <end position="43"/>
    </location>
</feature>
<evidence type="ECO:0000313" key="2">
    <source>
        <dbReference type="EMBL" id="WPB84456.1"/>
    </source>
</evidence>
<dbReference type="Pfam" id="PF04391">
    <property type="entry name" value="DUF533"/>
    <property type="match status" value="1"/>
</dbReference>
<reference evidence="2 3" key="1">
    <citation type="submission" date="2023-11" db="EMBL/GenBank/DDBJ databases">
        <title>Arctic aerobic anoxygenic photoheterotroph Sediminicoccus rosea KRV36 adapts its photosynthesis to long days of polar summer.</title>
        <authorList>
            <person name="Tomasch J."/>
            <person name="Kopejtka K."/>
            <person name="Bily T."/>
            <person name="Gardiner A.T."/>
            <person name="Gardian Z."/>
            <person name="Shivaramu S."/>
            <person name="Koblizek M."/>
            <person name="Engelhardt F."/>
            <person name="Kaftan D."/>
        </authorList>
    </citation>
    <scope>NUCLEOTIDE SEQUENCE [LARGE SCALE GENOMIC DNA]</scope>
    <source>
        <strain evidence="2 3">R-30</strain>
    </source>
</reference>
<feature type="compositionally biased region" description="Pro residues" evidence="1">
    <location>
        <begin position="81"/>
        <end position="96"/>
    </location>
</feature>
<dbReference type="InterPro" id="IPR029024">
    <property type="entry name" value="TerB-like"/>
</dbReference>